<dbReference type="PRINTS" id="PR01182">
    <property type="entry name" value="ORNDCRBXLASE"/>
</dbReference>
<dbReference type="RefSeq" id="WP_203766031.1">
    <property type="nucleotide sequence ID" value="NZ_BAAAYJ010000086.1"/>
</dbReference>
<comment type="pathway">
    <text evidence="6">Amine and polyamine biosynthesis; putrescine biosynthesis via L-ornithine pathway; putrescine from L-ornithine: step 1/1.</text>
</comment>
<keyword evidence="4 9" id="KW-0663">Pyridoxal phosphate</keyword>
<comment type="cofactor">
    <cofactor evidence="1 9">
        <name>pyridoxal 5'-phosphate</name>
        <dbReference type="ChEBI" id="CHEBI:597326"/>
    </cofactor>
</comment>
<dbReference type="SUPFAM" id="SSF51419">
    <property type="entry name" value="PLP-binding barrel"/>
    <property type="match status" value="1"/>
</dbReference>
<name>A0A919JB85_9ACTN</name>
<reference evidence="11" key="1">
    <citation type="submission" date="2021-01" db="EMBL/GenBank/DDBJ databases">
        <title>Whole genome shotgun sequence of Actinoplanes nipponensis NBRC 14063.</title>
        <authorList>
            <person name="Komaki H."/>
            <person name="Tamura T."/>
        </authorList>
    </citation>
    <scope>NUCLEOTIDE SEQUENCE</scope>
    <source>
        <strain evidence="11">NBRC 14063</strain>
    </source>
</reference>
<evidence type="ECO:0000256" key="4">
    <source>
        <dbReference type="ARBA" id="ARBA00022898"/>
    </source>
</evidence>
<comment type="catalytic activity">
    <reaction evidence="8">
        <text>L-ornithine + H(+) = putrescine + CO2</text>
        <dbReference type="Rhea" id="RHEA:22964"/>
        <dbReference type="ChEBI" id="CHEBI:15378"/>
        <dbReference type="ChEBI" id="CHEBI:16526"/>
        <dbReference type="ChEBI" id="CHEBI:46911"/>
        <dbReference type="ChEBI" id="CHEBI:326268"/>
        <dbReference type="EC" id="4.1.1.17"/>
    </reaction>
</comment>
<gene>
    <name evidence="11" type="ORF">Ani05nite_13230</name>
</gene>
<keyword evidence="5" id="KW-0456">Lyase</keyword>
<dbReference type="SUPFAM" id="SSF50621">
    <property type="entry name" value="Alanine racemase C-terminal domain-like"/>
    <property type="match status" value="1"/>
</dbReference>
<dbReference type="Proteomes" id="UP000647172">
    <property type="component" value="Unassembled WGS sequence"/>
</dbReference>
<feature type="modified residue" description="N6-(pyridoxal phosphate)lysine" evidence="9">
    <location>
        <position position="63"/>
    </location>
</feature>
<dbReference type="FunFam" id="3.20.20.10:FF:000008">
    <property type="entry name" value="Ornithine decarboxylase"/>
    <property type="match status" value="1"/>
</dbReference>
<dbReference type="PRINTS" id="PR01179">
    <property type="entry name" value="ODADCRBXLASE"/>
</dbReference>
<feature type="active site" description="Proton donor" evidence="9">
    <location>
        <position position="342"/>
    </location>
</feature>
<comment type="similarity">
    <text evidence="2">Belongs to the Orn/Lys/Arg decarboxylase class-II family.</text>
</comment>
<evidence type="ECO:0000259" key="10">
    <source>
        <dbReference type="Pfam" id="PF02784"/>
    </source>
</evidence>
<dbReference type="EMBL" id="BOMQ01000017">
    <property type="protein sequence ID" value="GIE47789.1"/>
    <property type="molecule type" value="Genomic_DNA"/>
</dbReference>
<dbReference type="InterPro" id="IPR000183">
    <property type="entry name" value="Orn/DAP/Arg_de-COase"/>
</dbReference>
<dbReference type="InterPro" id="IPR009006">
    <property type="entry name" value="Ala_racemase/Decarboxylase_C"/>
</dbReference>
<evidence type="ECO:0000256" key="1">
    <source>
        <dbReference type="ARBA" id="ARBA00001933"/>
    </source>
</evidence>
<keyword evidence="12" id="KW-1185">Reference proteome</keyword>
<protein>
    <recommendedName>
        <fullName evidence="7">ornithine decarboxylase</fullName>
        <ecNumber evidence="7">4.1.1.17</ecNumber>
    </recommendedName>
</protein>
<evidence type="ECO:0000256" key="2">
    <source>
        <dbReference type="ARBA" id="ARBA00008872"/>
    </source>
</evidence>
<keyword evidence="3" id="KW-0210">Decarboxylase</keyword>
<feature type="domain" description="Orn/DAP/Arg decarboxylase 2 N-terminal" evidence="10">
    <location>
        <begin position="40"/>
        <end position="275"/>
    </location>
</feature>
<dbReference type="Pfam" id="PF02784">
    <property type="entry name" value="Orn_Arg_deC_N"/>
    <property type="match status" value="1"/>
</dbReference>
<dbReference type="InterPro" id="IPR029066">
    <property type="entry name" value="PLP-binding_barrel"/>
</dbReference>
<dbReference type="AlphaFoldDB" id="A0A919JB85"/>
<evidence type="ECO:0000256" key="5">
    <source>
        <dbReference type="ARBA" id="ARBA00023239"/>
    </source>
</evidence>
<dbReference type="GO" id="GO:0005737">
    <property type="term" value="C:cytoplasm"/>
    <property type="evidence" value="ECO:0007669"/>
    <property type="project" value="TreeGrafter"/>
</dbReference>
<comment type="caution">
    <text evidence="11">The sequence shown here is derived from an EMBL/GenBank/DDBJ whole genome shotgun (WGS) entry which is preliminary data.</text>
</comment>
<evidence type="ECO:0000256" key="7">
    <source>
        <dbReference type="ARBA" id="ARBA00034138"/>
    </source>
</evidence>
<organism evidence="11 12">
    <name type="scientific">Actinoplanes nipponensis</name>
    <dbReference type="NCBI Taxonomy" id="135950"/>
    <lineage>
        <taxon>Bacteria</taxon>
        <taxon>Bacillati</taxon>
        <taxon>Actinomycetota</taxon>
        <taxon>Actinomycetes</taxon>
        <taxon>Micromonosporales</taxon>
        <taxon>Micromonosporaceae</taxon>
        <taxon>Actinoplanes</taxon>
    </lineage>
</organism>
<evidence type="ECO:0000256" key="8">
    <source>
        <dbReference type="ARBA" id="ARBA00049127"/>
    </source>
</evidence>
<evidence type="ECO:0000256" key="9">
    <source>
        <dbReference type="PIRSR" id="PIRSR600183-50"/>
    </source>
</evidence>
<dbReference type="PANTHER" id="PTHR11482:SF6">
    <property type="entry name" value="ORNITHINE DECARBOXYLASE 1-RELATED"/>
    <property type="match status" value="1"/>
</dbReference>
<dbReference type="Gene3D" id="2.40.37.10">
    <property type="entry name" value="Lyase, Ornithine Decarboxylase, Chain A, domain 1"/>
    <property type="match status" value="1"/>
</dbReference>
<dbReference type="InterPro" id="IPR002433">
    <property type="entry name" value="Orn_de-COase"/>
</dbReference>
<dbReference type="PROSITE" id="PS00878">
    <property type="entry name" value="ODR_DC_2_1"/>
    <property type="match status" value="1"/>
</dbReference>
<dbReference type="PANTHER" id="PTHR11482">
    <property type="entry name" value="ARGININE/DIAMINOPIMELATE/ORNITHINE DECARBOXYLASE"/>
    <property type="match status" value="1"/>
</dbReference>
<dbReference type="GO" id="GO:0004586">
    <property type="term" value="F:ornithine decarboxylase activity"/>
    <property type="evidence" value="ECO:0007669"/>
    <property type="project" value="UniProtKB-EC"/>
</dbReference>
<evidence type="ECO:0000256" key="6">
    <source>
        <dbReference type="ARBA" id="ARBA00034115"/>
    </source>
</evidence>
<sequence length="416" mass="43356">MTAALTGARPALPAPWPAALAPDCLEVIDLPTPYLVTDLDTVVDRLAGFTAALPGVRPFYAMKCNPAPEILATLRDHGAGFEVASLGELRMLERLGVDPAAVLYSNPVKPPAHIAAAHAAGLWRFSFDSANELRKIAANAPGSAVYLRLLVDDTASSFPLSRKFGAEAAEAHDLLTLARRLGLRPYGITFHVGSQCATAGAWRHAIGTAGSIMAGLLAEGIRLELLDLGGGFPARYLADVPSIAEIGAMVLPALAELLPYRPGLIAAEPGRYLVAEAAVMAVAVIGREVRAGEHWLFVEVGAYNGMMETIQVPTGWDYPLWSSVPGHGEVATLPFTVTGPSCDSSDTMFSGVALPAGIDVGDVVYIGSAGAYTLSYASAFNGFAPPTPLFVGGRAGGADARDLTQELVRAGSRGGR</sequence>
<dbReference type="Gene3D" id="3.20.20.10">
    <property type="entry name" value="Alanine racemase"/>
    <property type="match status" value="1"/>
</dbReference>
<evidence type="ECO:0000313" key="11">
    <source>
        <dbReference type="EMBL" id="GIE47789.1"/>
    </source>
</evidence>
<dbReference type="CDD" id="cd00622">
    <property type="entry name" value="PLPDE_III_ODC"/>
    <property type="match status" value="1"/>
</dbReference>
<dbReference type="InterPro" id="IPR022644">
    <property type="entry name" value="De-COase2_N"/>
</dbReference>
<evidence type="ECO:0000256" key="3">
    <source>
        <dbReference type="ARBA" id="ARBA00022793"/>
    </source>
</evidence>
<accession>A0A919JB85</accession>
<evidence type="ECO:0000313" key="12">
    <source>
        <dbReference type="Proteomes" id="UP000647172"/>
    </source>
</evidence>
<proteinExistence type="inferred from homology"/>
<dbReference type="InterPro" id="IPR022653">
    <property type="entry name" value="De-COase2_pyr-phos_BS"/>
</dbReference>
<dbReference type="EC" id="4.1.1.17" evidence="7"/>
<dbReference type="GO" id="GO:0033387">
    <property type="term" value="P:putrescine biosynthetic process from arginine, via ornithine"/>
    <property type="evidence" value="ECO:0007669"/>
    <property type="project" value="TreeGrafter"/>
</dbReference>